<keyword evidence="2" id="KW-1185">Reference proteome</keyword>
<proteinExistence type="predicted"/>
<dbReference type="Proteomes" id="UP000298663">
    <property type="component" value="Unassembled WGS sequence"/>
</dbReference>
<accession>A0A4U8UV33</accession>
<dbReference type="EMBL" id="AZBU02000001">
    <property type="protein sequence ID" value="TMS37196.1"/>
    <property type="molecule type" value="Genomic_DNA"/>
</dbReference>
<organism evidence="1 2">
    <name type="scientific">Steinernema carpocapsae</name>
    <name type="common">Entomopathogenic nematode</name>
    <dbReference type="NCBI Taxonomy" id="34508"/>
    <lineage>
        <taxon>Eukaryota</taxon>
        <taxon>Metazoa</taxon>
        <taxon>Ecdysozoa</taxon>
        <taxon>Nematoda</taxon>
        <taxon>Chromadorea</taxon>
        <taxon>Rhabditida</taxon>
        <taxon>Tylenchina</taxon>
        <taxon>Panagrolaimomorpha</taxon>
        <taxon>Strongyloidoidea</taxon>
        <taxon>Steinernematidae</taxon>
        <taxon>Steinernema</taxon>
    </lineage>
</organism>
<evidence type="ECO:0000313" key="1">
    <source>
        <dbReference type="EMBL" id="TMS37196.1"/>
    </source>
</evidence>
<reference evidence="1 2" key="2">
    <citation type="journal article" date="2019" name="G3 (Bethesda)">
        <title>Hybrid Assembly of the Genome of the Entomopathogenic Nematode Steinernema carpocapsae Identifies the X-Chromosome.</title>
        <authorList>
            <person name="Serra L."/>
            <person name="Macchietto M."/>
            <person name="Macias-Munoz A."/>
            <person name="McGill C.J."/>
            <person name="Rodriguez I.M."/>
            <person name="Rodriguez B."/>
            <person name="Murad R."/>
            <person name="Mortazavi A."/>
        </authorList>
    </citation>
    <scope>NUCLEOTIDE SEQUENCE [LARGE SCALE GENOMIC DNA]</scope>
    <source>
        <strain evidence="1 2">ALL</strain>
    </source>
</reference>
<evidence type="ECO:0000313" key="2">
    <source>
        <dbReference type="Proteomes" id="UP000298663"/>
    </source>
</evidence>
<dbReference type="AlphaFoldDB" id="A0A4U8UV33"/>
<protein>
    <submittedName>
        <fullName evidence="1">Uncharacterized protein</fullName>
    </submittedName>
</protein>
<comment type="caution">
    <text evidence="1">The sequence shown here is derived from an EMBL/GenBank/DDBJ whole genome shotgun (WGS) entry which is preliminary data.</text>
</comment>
<name>A0A4U8UV33_STECR</name>
<reference evidence="1 2" key="1">
    <citation type="journal article" date="2015" name="Genome Biol.">
        <title>Comparative genomics of Steinernema reveals deeply conserved gene regulatory networks.</title>
        <authorList>
            <person name="Dillman A.R."/>
            <person name="Macchietto M."/>
            <person name="Porter C.F."/>
            <person name="Rogers A."/>
            <person name="Williams B."/>
            <person name="Antoshechkin I."/>
            <person name="Lee M.M."/>
            <person name="Goodwin Z."/>
            <person name="Lu X."/>
            <person name="Lewis E.E."/>
            <person name="Goodrich-Blair H."/>
            <person name="Stock S.P."/>
            <person name="Adams B.J."/>
            <person name="Sternberg P.W."/>
            <person name="Mortazavi A."/>
        </authorList>
    </citation>
    <scope>NUCLEOTIDE SEQUENCE [LARGE SCALE GENOMIC DNA]</scope>
    <source>
        <strain evidence="1 2">ALL</strain>
    </source>
</reference>
<gene>
    <name evidence="1" type="ORF">L596_004175</name>
</gene>
<sequence length="181" mass="20214">MTTEVETVAGPSEKKTSEAESLSLKKKLFFSTHGSSTTAVAGASNLKNGHVRHFKSSYAGSERIHPPLVTSHSLPEVDLDDDEMPGKPDCTTFHRSRRYLMSSKGYGRQQQNPSKCLKILPFKWLFRCKLDFLYASVFEASVSRSPRISFSGHLSRSAGSEGGCFDSQWQYERVCPLLFLL</sequence>